<evidence type="ECO:0000256" key="1">
    <source>
        <dbReference type="ARBA" id="ARBA00004496"/>
    </source>
</evidence>
<dbReference type="PANTHER" id="PTHR24214:SF38">
    <property type="entry name" value="PDZ AND LIM DOMAIN PROTEIN ZASP-RELATED"/>
    <property type="match status" value="1"/>
</dbReference>
<sequence>MVFDSKIRVPKYTSDAFDNVEYELQFSYTLETDRRIMSFYDAMWGMEVSGGSDQFEPLTIVNVSPTGLAKRGGMRVGDEITQINDVPALEMTFNEALQMFRKNSRYVRVYVRGDDDIPGEEDWTCDCWFKPRKPWRRDFTPIQWTFPWNDRRKPVYKESNCFMVPSKMEEKIRARRAATSAVHKKEDAPPHTRSLTPTPRPKNQPGPNLLESVLRPRGPPPRDV</sequence>
<dbReference type="RefSeq" id="XP_017024469.1">
    <property type="nucleotide sequence ID" value="XM_017168980.3"/>
</dbReference>
<evidence type="ECO:0000256" key="2">
    <source>
        <dbReference type="ARBA" id="ARBA00022490"/>
    </source>
</evidence>
<keyword evidence="3" id="KW-0440">LIM domain</keyword>
<dbReference type="OrthoDB" id="44841at2759"/>
<gene>
    <name evidence="7" type="primary">LOC108076235</name>
</gene>
<dbReference type="GO" id="GO:0031941">
    <property type="term" value="C:filamentous actin"/>
    <property type="evidence" value="ECO:0007669"/>
    <property type="project" value="TreeGrafter"/>
</dbReference>
<evidence type="ECO:0000256" key="3">
    <source>
        <dbReference type="ARBA" id="ARBA00023038"/>
    </source>
</evidence>
<dbReference type="GO" id="GO:0001725">
    <property type="term" value="C:stress fiber"/>
    <property type="evidence" value="ECO:0007669"/>
    <property type="project" value="TreeGrafter"/>
</dbReference>
<dbReference type="OMA" id="MWGMEVT"/>
<organism evidence="6 7">
    <name type="scientific">Drosophila kikkawai</name>
    <name type="common">Fruit fly</name>
    <dbReference type="NCBI Taxonomy" id="30033"/>
    <lineage>
        <taxon>Eukaryota</taxon>
        <taxon>Metazoa</taxon>
        <taxon>Ecdysozoa</taxon>
        <taxon>Arthropoda</taxon>
        <taxon>Hexapoda</taxon>
        <taxon>Insecta</taxon>
        <taxon>Pterygota</taxon>
        <taxon>Neoptera</taxon>
        <taxon>Endopterygota</taxon>
        <taxon>Diptera</taxon>
        <taxon>Brachycera</taxon>
        <taxon>Muscomorpha</taxon>
        <taxon>Ephydroidea</taxon>
        <taxon>Drosophilidae</taxon>
        <taxon>Drosophila</taxon>
        <taxon>Sophophora</taxon>
    </lineage>
</organism>
<name>A0A6P4ILS9_DROKI</name>
<dbReference type="SUPFAM" id="SSF50156">
    <property type="entry name" value="PDZ domain-like"/>
    <property type="match status" value="1"/>
</dbReference>
<dbReference type="GO" id="GO:0061061">
    <property type="term" value="P:muscle structure development"/>
    <property type="evidence" value="ECO:0007669"/>
    <property type="project" value="TreeGrafter"/>
</dbReference>
<dbReference type="GeneID" id="108076235"/>
<reference evidence="7" key="2">
    <citation type="submission" date="2025-08" db="UniProtKB">
        <authorList>
            <consortium name="RefSeq"/>
        </authorList>
    </citation>
    <scope>IDENTIFICATION</scope>
    <source>
        <strain evidence="7">14028-0561.14</strain>
        <tissue evidence="7">Whole fly</tissue>
    </source>
</reference>
<keyword evidence="6" id="KW-1185">Reference proteome</keyword>
<dbReference type="GO" id="GO:0030018">
    <property type="term" value="C:Z disc"/>
    <property type="evidence" value="ECO:0007669"/>
    <property type="project" value="TreeGrafter"/>
</dbReference>
<keyword evidence="2" id="KW-0963">Cytoplasm</keyword>
<dbReference type="InterPro" id="IPR036034">
    <property type="entry name" value="PDZ_sf"/>
</dbReference>
<dbReference type="Gene3D" id="2.30.42.10">
    <property type="match status" value="1"/>
</dbReference>
<dbReference type="PROSITE" id="PS50106">
    <property type="entry name" value="PDZ"/>
    <property type="match status" value="1"/>
</dbReference>
<dbReference type="Proteomes" id="UP001652661">
    <property type="component" value="Chromosome 2R"/>
</dbReference>
<proteinExistence type="predicted"/>
<keyword evidence="3" id="KW-0862">Zinc</keyword>
<feature type="region of interest" description="Disordered" evidence="4">
    <location>
        <begin position="175"/>
        <end position="224"/>
    </location>
</feature>
<dbReference type="PANTHER" id="PTHR24214">
    <property type="entry name" value="PDZ AND LIM DOMAIN PROTEIN ZASP"/>
    <property type="match status" value="1"/>
</dbReference>
<dbReference type="InterPro" id="IPR001478">
    <property type="entry name" value="PDZ"/>
</dbReference>
<dbReference type="Pfam" id="PF00595">
    <property type="entry name" value="PDZ"/>
    <property type="match status" value="1"/>
</dbReference>
<dbReference type="GO" id="GO:0051371">
    <property type="term" value="F:muscle alpha-actinin binding"/>
    <property type="evidence" value="ECO:0007669"/>
    <property type="project" value="TreeGrafter"/>
</dbReference>
<evidence type="ECO:0000256" key="4">
    <source>
        <dbReference type="SAM" id="MobiDB-lite"/>
    </source>
</evidence>
<accession>A0A6P4ILS9</accession>
<dbReference type="AlphaFoldDB" id="A0A6P4ILS9"/>
<dbReference type="GO" id="GO:0003779">
    <property type="term" value="F:actin binding"/>
    <property type="evidence" value="ECO:0007669"/>
    <property type="project" value="TreeGrafter"/>
</dbReference>
<keyword evidence="3" id="KW-0479">Metal-binding</keyword>
<evidence type="ECO:0000313" key="7">
    <source>
        <dbReference type="RefSeq" id="XP_017024469.1"/>
    </source>
</evidence>
<protein>
    <recommendedName>
        <fullName evidence="5">PDZ domain-containing protein</fullName>
    </recommendedName>
</protein>
<dbReference type="GO" id="GO:0005912">
    <property type="term" value="C:adherens junction"/>
    <property type="evidence" value="ECO:0007669"/>
    <property type="project" value="TreeGrafter"/>
</dbReference>
<dbReference type="GO" id="GO:0030036">
    <property type="term" value="P:actin cytoskeleton organization"/>
    <property type="evidence" value="ECO:0007669"/>
    <property type="project" value="TreeGrafter"/>
</dbReference>
<dbReference type="SMART" id="SM00228">
    <property type="entry name" value="PDZ"/>
    <property type="match status" value="1"/>
</dbReference>
<dbReference type="InterPro" id="IPR050604">
    <property type="entry name" value="PDZ-LIM_domain"/>
</dbReference>
<reference evidence="6" key="1">
    <citation type="submission" date="2025-05" db="UniProtKB">
        <authorList>
            <consortium name="RefSeq"/>
        </authorList>
    </citation>
    <scope>NUCLEOTIDE SEQUENCE [LARGE SCALE GENOMIC DNA]</scope>
    <source>
        <strain evidence="6">14028-0561.14</strain>
    </source>
</reference>
<evidence type="ECO:0000259" key="5">
    <source>
        <dbReference type="PROSITE" id="PS50106"/>
    </source>
</evidence>
<comment type="subcellular location">
    <subcellularLocation>
        <location evidence="1">Cytoplasm</location>
    </subcellularLocation>
</comment>
<evidence type="ECO:0000313" key="6">
    <source>
        <dbReference type="Proteomes" id="UP001652661"/>
    </source>
</evidence>
<feature type="domain" description="PDZ" evidence="5">
    <location>
        <begin position="27"/>
        <end position="115"/>
    </location>
</feature>